<evidence type="ECO:0000313" key="4">
    <source>
        <dbReference type="Proteomes" id="UP000276133"/>
    </source>
</evidence>
<keyword evidence="2" id="KW-0853">WD repeat</keyword>
<dbReference type="OrthoDB" id="8954226at2759"/>
<dbReference type="SMART" id="SM00320">
    <property type="entry name" value="WD40"/>
    <property type="match status" value="3"/>
</dbReference>
<dbReference type="PANTHER" id="PTHR44324:SF3">
    <property type="entry name" value="WD REPEAT-CONTAINING PROTEIN 49-LIKE"/>
    <property type="match status" value="1"/>
</dbReference>
<accession>A0A3M7QDY8</accession>
<dbReference type="InterPro" id="IPR001680">
    <property type="entry name" value="WD40_rpt"/>
</dbReference>
<keyword evidence="4" id="KW-1185">Reference proteome</keyword>
<dbReference type="Proteomes" id="UP000276133">
    <property type="component" value="Unassembled WGS sequence"/>
</dbReference>
<reference evidence="3 4" key="1">
    <citation type="journal article" date="2018" name="Sci. Rep.">
        <title>Genomic signatures of local adaptation to the degree of environmental predictability in rotifers.</title>
        <authorList>
            <person name="Franch-Gras L."/>
            <person name="Hahn C."/>
            <person name="Garcia-Roger E.M."/>
            <person name="Carmona M.J."/>
            <person name="Serra M."/>
            <person name="Gomez A."/>
        </authorList>
    </citation>
    <scope>NUCLEOTIDE SEQUENCE [LARGE SCALE GENOMIC DNA]</scope>
    <source>
        <strain evidence="3">HYR1</strain>
    </source>
</reference>
<dbReference type="Pfam" id="PF00400">
    <property type="entry name" value="WD40"/>
    <property type="match status" value="3"/>
</dbReference>
<name>A0A3M7QDY8_BRAPC</name>
<dbReference type="PANTHER" id="PTHR44324">
    <property type="entry name" value="WD40 REPEAT DOMAIN 95"/>
    <property type="match status" value="1"/>
</dbReference>
<organism evidence="3 4">
    <name type="scientific">Brachionus plicatilis</name>
    <name type="common">Marine rotifer</name>
    <name type="synonym">Brachionus muelleri</name>
    <dbReference type="NCBI Taxonomy" id="10195"/>
    <lineage>
        <taxon>Eukaryota</taxon>
        <taxon>Metazoa</taxon>
        <taxon>Spiralia</taxon>
        <taxon>Gnathifera</taxon>
        <taxon>Rotifera</taxon>
        <taxon>Eurotatoria</taxon>
        <taxon>Monogononta</taxon>
        <taxon>Pseudotrocha</taxon>
        <taxon>Ploima</taxon>
        <taxon>Brachionidae</taxon>
        <taxon>Brachionus</taxon>
    </lineage>
</organism>
<dbReference type="STRING" id="10195.A0A3M7QDY8"/>
<gene>
    <name evidence="3" type="ORF">BpHYR1_037925</name>
</gene>
<dbReference type="InterPro" id="IPR036322">
    <property type="entry name" value="WD40_repeat_dom_sf"/>
</dbReference>
<dbReference type="Gene3D" id="2.130.10.10">
    <property type="entry name" value="YVTN repeat-like/Quinoprotein amine dehydrogenase"/>
    <property type="match status" value="1"/>
</dbReference>
<comment type="caution">
    <text evidence="3">The sequence shown here is derived from an EMBL/GenBank/DDBJ whole genome shotgun (WGS) entry which is preliminary data.</text>
</comment>
<dbReference type="AlphaFoldDB" id="A0A3M7QDY8"/>
<feature type="repeat" description="WD" evidence="2">
    <location>
        <begin position="17"/>
        <end position="56"/>
    </location>
</feature>
<evidence type="ECO:0000313" key="3">
    <source>
        <dbReference type="EMBL" id="RNA09414.1"/>
    </source>
</evidence>
<sequence length="324" mass="37562">MFKSLEPALPKLLYGGIDQHEDEILCSDLYNNLLATGGSEGSIKIWSIDTKRLFLVLRDRKENSNDNQAVYKLLFLKQSANLNSTILISSENGYLSFWKLTFNKEDRLLTRFYACHKSDEIILSITTNSNESILITGDTKGFISLWDIGEKNFDSKIKCIKTWKCHDSAIVSIKYIQKLHYDLNSDILITASNDWCCRVWTMTGDYIGSFGQEKRWNLLDEKTFVSSEKILELRSENISNEVIKDDNEKLPHENTSLDNTGSKFDYLNSFRYFKNIKKIKKPYLPELITYEVDKEIDEKGSEINVRHLPTSFSKLRMHELNMCP</sequence>
<evidence type="ECO:0000256" key="2">
    <source>
        <dbReference type="PROSITE-ProRule" id="PRU00221"/>
    </source>
</evidence>
<dbReference type="InterPro" id="IPR051242">
    <property type="entry name" value="WD-EF-hand_domain"/>
</dbReference>
<dbReference type="PROSITE" id="PS50082">
    <property type="entry name" value="WD_REPEATS_2"/>
    <property type="match status" value="1"/>
</dbReference>
<dbReference type="InterPro" id="IPR015943">
    <property type="entry name" value="WD40/YVTN_repeat-like_dom_sf"/>
</dbReference>
<dbReference type="EMBL" id="REGN01006468">
    <property type="protein sequence ID" value="RNA09414.1"/>
    <property type="molecule type" value="Genomic_DNA"/>
</dbReference>
<protein>
    <submittedName>
        <fullName evidence="3">WD repeat-containing on Y chromosome-like isoform X2</fullName>
    </submittedName>
</protein>
<proteinExistence type="predicted"/>
<evidence type="ECO:0000256" key="1">
    <source>
        <dbReference type="ARBA" id="ARBA00022737"/>
    </source>
</evidence>
<dbReference type="SUPFAM" id="SSF50978">
    <property type="entry name" value="WD40 repeat-like"/>
    <property type="match status" value="1"/>
</dbReference>
<keyword evidence="1" id="KW-0677">Repeat</keyword>